<gene>
    <name evidence="2" type="ORF">B0T15DRAFT_218955</name>
</gene>
<protein>
    <submittedName>
        <fullName evidence="2">Uncharacterized protein</fullName>
    </submittedName>
</protein>
<dbReference type="GeneID" id="87881613"/>
<reference evidence="2" key="1">
    <citation type="journal article" date="2023" name="Mol. Phylogenet. Evol.">
        <title>Genome-scale phylogeny and comparative genomics of the fungal order Sordariales.</title>
        <authorList>
            <person name="Hensen N."/>
            <person name="Bonometti L."/>
            <person name="Westerberg I."/>
            <person name="Brannstrom I.O."/>
            <person name="Guillou S."/>
            <person name="Cros-Aarteil S."/>
            <person name="Calhoun S."/>
            <person name="Haridas S."/>
            <person name="Kuo A."/>
            <person name="Mondo S."/>
            <person name="Pangilinan J."/>
            <person name="Riley R."/>
            <person name="LaButti K."/>
            <person name="Andreopoulos B."/>
            <person name="Lipzen A."/>
            <person name="Chen C."/>
            <person name="Yan M."/>
            <person name="Daum C."/>
            <person name="Ng V."/>
            <person name="Clum A."/>
            <person name="Steindorff A."/>
            <person name="Ohm R.A."/>
            <person name="Martin F."/>
            <person name="Silar P."/>
            <person name="Natvig D.O."/>
            <person name="Lalanne C."/>
            <person name="Gautier V."/>
            <person name="Ament-Velasquez S.L."/>
            <person name="Kruys A."/>
            <person name="Hutchinson M.I."/>
            <person name="Powell A.J."/>
            <person name="Barry K."/>
            <person name="Miller A.N."/>
            <person name="Grigoriev I.V."/>
            <person name="Debuchy R."/>
            <person name="Gladieux P."/>
            <person name="Hiltunen Thoren M."/>
            <person name="Johannesson H."/>
        </authorList>
    </citation>
    <scope>NUCLEOTIDE SEQUENCE</scope>
    <source>
        <strain evidence="2">CBS 333.67</strain>
    </source>
</reference>
<feature type="chain" id="PRO_5042515586" evidence="1">
    <location>
        <begin position="20"/>
        <end position="174"/>
    </location>
</feature>
<evidence type="ECO:0000313" key="3">
    <source>
        <dbReference type="Proteomes" id="UP001273166"/>
    </source>
</evidence>
<evidence type="ECO:0000256" key="1">
    <source>
        <dbReference type="SAM" id="SignalP"/>
    </source>
</evidence>
<accession>A0AAJ0GU58</accession>
<keyword evidence="3" id="KW-1185">Reference proteome</keyword>
<comment type="caution">
    <text evidence="2">The sequence shown here is derived from an EMBL/GenBank/DDBJ whole genome shotgun (WGS) entry which is preliminary data.</text>
</comment>
<dbReference type="EMBL" id="JAUDZG010000004">
    <property type="protein sequence ID" value="KAK3306134.1"/>
    <property type="molecule type" value="Genomic_DNA"/>
</dbReference>
<dbReference type="Proteomes" id="UP001273166">
    <property type="component" value="Unassembled WGS sequence"/>
</dbReference>
<dbReference type="RefSeq" id="XP_062721914.1">
    <property type="nucleotide sequence ID" value="XM_062862784.1"/>
</dbReference>
<evidence type="ECO:0000313" key="2">
    <source>
        <dbReference type="EMBL" id="KAK3306134.1"/>
    </source>
</evidence>
<dbReference type="AlphaFoldDB" id="A0AAJ0GU58"/>
<name>A0AAJ0GU58_9PEZI</name>
<sequence length="174" mass="18548">MKFYATIMTLLAAISTTFAAPAWGDFEGAAKDAALSKRAGPYGKGDCYGNGQEGKQEDGKHAIRDLYKQHGNGQIPSERHYLNEEKSASSPSTLGYLSAIAGATTKTLGMLQPSGFQRESKGLTLRCLAAVRVSSGSSTCPLTRKRSTEGLVFRSFGNGTDAATRRMNFGLRAV</sequence>
<proteinExistence type="predicted"/>
<organism evidence="2 3">
    <name type="scientific">Chaetomium strumarium</name>
    <dbReference type="NCBI Taxonomy" id="1170767"/>
    <lineage>
        <taxon>Eukaryota</taxon>
        <taxon>Fungi</taxon>
        <taxon>Dikarya</taxon>
        <taxon>Ascomycota</taxon>
        <taxon>Pezizomycotina</taxon>
        <taxon>Sordariomycetes</taxon>
        <taxon>Sordariomycetidae</taxon>
        <taxon>Sordariales</taxon>
        <taxon>Chaetomiaceae</taxon>
        <taxon>Chaetomium</taxon>
    </lineage>
</organism>
<reference evidence="2" key="2">
    <citation type="submission" date="2023-06" db="EMBL/GenBank/DDBJ databases">
        <authorList>
            <consortium name="Lawrence Berkeley National Laboratory"/>
            <person name="Mondo S.J."/>
            <person name="Hensen N."/>
            <person name="Bonometti L."/>
            <person name="Westerberg I."/>
            <person name="Brannstrom I.O."/>
            <person name="Guillou S."/>
            <person name="Cros-Aarteil S."/>
            <person name="Calhoun S."/>
            <person name="Haridas S."/>
            <person name="Kuo A."/>
            <person name="Pangilinan J."/>
            <person name="Riley R."/>
            <person name="Labutti K."/>
            <person name="Andreopoulos B."/>
            <person name="Lipzen A."/>
            <person name="Chen C."/>
            <person name="Yanf M."/>
            <person name="Daum C."/>
            <person name="Ng V."/>
            <person name="Clum A."/>
            <person name="Steindorff A."/>
            <person name="Ohm R."/>
            <person name="Martin F."/>
            <person name="Silar P."/>
            <person name="Natvig D."/>
            <person name="Lalanne C."/>
            <person name="Gautier V."/>
            <person name="Ament-Velasquez S.L."/>
            <person name="Kruys A."/>
            <person name="Hutchinson M.I."/>
            <person name="Powell A.J."/>
            <person name="Barry K."/>
            <person name="Miller A.N."/>
            <person name="Grigoriev I.V."/>
            <person name="Debuchy R."/>
            <person name="Gladieux P."/>
            <person name="Thoren M.H."/>
            <person name="Johannesson H."/>
        </authorList>
    </citation>
    <scope>NUCLEOTIDE SEQUENCE</scope>
    <source>
        <strain evidence="2">CBS 333.67</strain>
    </source>
</reference>
<keyword evidence="1" id="KW-0732">Signal</keyword>
<feature type="signal peptide" evidence="1">
    <location>
        <begin position="1"/>
        <end position="19"/>
    </location>
</feature>